<organism evidence="1">
    <name type="scientific">Candidatus Methanophaga sp. ANME-1 ERB7</name>
    <dbReference type="NCBI Taxonomy" id="2759913"/>
    <lineage>
        <taxon>Archaea</taxon>
        <taxon>Methanobacteriati</taxon>
        <taxon>Methanobacteriota</taxon>
        <taxon>Stenosarchaea group</taxon>
        <taxon>Methanomicrobia</taxon>
        <taxon>Candidatus Methanophagales</taxon>
        <taxon>Candidatus Methanophagaceae</taxon>
        <taxon>Candidatus Methanophaga</taxon>
    </lineage>
</organism>
<protein>
    <submittedName>
        <fullName evidence="1">Uncharacterized protein</fullName>
    </submittedName>
</protein>
<proteinExistence type="predicted"/>
<dbReference type="AlphaFoldDB" id="A0A7G9Z6C3"/>
<name>A0A7G9Z6C3_9EURY</name>
<accession>A0A7G9Z6C3</accession>
<evidence type="ECO:0000313" key="1">
    <source>
        <dbReference type="EMBL" id="QNO55807.1"/>
    </source>
</evidence>
<gene>
    <name evidence="1" type="ORF">LEBEIBBM_00022</name>
</gene>
<reference evidence="1" key="1">
    <citation type="submission" date="2020-06" db="EMBL/GenBank/DDBJ databases">
        <title>Unique genomic features of the anaerobic methanotrophic archaea.</title>
        <authorList>
            <person name="Chadwick G.L."/>
            <person name="Skennerton C.T."/>
            <person name="Laso-Perez R."/>
            <person name="Leu A.O."/>
            <person name="Speth D.R."/>
            <person name="Yu H."/>
            <person name="Morgan-Lang C."/>
            <person name="Hatzenpichler R."/>
            <person name="Goudeau D."/>
            <person name="Malmstrom R."/>
            <person name="Brazelton W.J."/>
            <person name="Woyke T."/>
            <person name="Hallam S.J."/>
            <person name="Tyson G.W."/>
            <person name="Wegener G."/>
            <person name="Boetius A."/>
            <person name="Orphan V."/>
        </authorList>
    </citation>
    <scope>NUCLEOTIDE SEQUENCE</scope>
</reference>
<dbReference type="EMBL" id="MT631630">
    <property type="protein sequence ID" value="QNO55807.1"/>
    <property type="molecule type" value="Genomic_DNA"/>
</dbReference>
<sequence>MKKEFNQYMSSMLTMFLLIIQYASPEKEQALLTIAEGSGGMKIF</sequence>